<dbReference type="Pfam" id="PF02922">
    <property type="entry name" value="CBM_48"/>
    <property type="match status" value="1"/>
</dbReference>
<evidence type="ECO:0000313" key="14">
    <source>
        <dbReference type="Proteomes" id="UP000294575"/>
    </source>
</evidence>
<reference evidence="13 14" key="1">
    <citation type="submission" date="2019-03" db="EMBL/GenBank/DDBJ databases">
        <title>Genomic Encyclopedia of Type Strains, Phase IV (KMG-IV): sequencing the most valuable type-strain genomes for metagenomic binning, comparative biology and taxonomic classification.</title>
        <authorList>
            <person name="Goeker M."/>
        </authorList>
    </citation>
    <scope>NUCLEOTIDE SEQUENCE [LARGE SCALE GENOMIC DNA]</scope>
    <source>
        <strain evidence="13 14">DSM 28679</strain>
    </source>
</reference>
<evidence type="ECO:0000259" key="12">
    <source>
        <dbReference type="SMART" id="SM00642"/>
    </source>
</evidence>
<keyword evidence="9 10" id="KW-0119">Carbohydrate metabolism</keyword>
<dbReference type="PIRSF" id="PIRSF000463">
    <property type="entry name" value="GlgB"/>
    <property type="match status" value="1"/>
</dbReference>
<dbReference type="InterPro" id="IPR014756">
    <property type="entry name" value="Ig_E-set"/>
</dbReference>
<dbReference type="NCBIfam" id="NF003811">
    <property type="entry name" value="PRK05402.1"/>
    <property type="match status" value="1"/>
</dbReference>
<dbReference type="NCBIfam" id="TIGR01515">
    <property type="entry name" value="branching_enzym"/>
    <property type="match status" value="1"/>
</dbReference>
<dbReference type="PANTHER" id="PTHR43651:SF3">
    <property type="entry name" value="1,4-ALPHA-GLUCAN-BRANCHING ENZYME"/>
    <property type="match status" value="1"/>
</dbReference>
<dbReference type="InterPro" id="IPR044143">
    <property type="entry name" value="GlgB_N_E_set_prok"/>
</dbReference>
<evidence type="ECO:0000256" key="2">
    <source>
        <dbReference type="ARBA" id="ARBA00002953"/>
    </source>
</evidence>
<evidence type="ECO:0000256" key="5">
    <source>
        <dbReference type="ARBA" id="ARBA00022600"/>
    </source>
</evidence>
<sequence>MQQELITRLEQGRLHDPFRLLGAHPSGKGRVIRVWMPTAHRVRLEGRLPMQRQTDSGLFVLELSAAEFEALPVHYDVHWDDHDGNSYSQVSPYSFDVLLGELDLHLFAEGQHWQIYEHLGAQQKTVNGISGVQFAVWAPSAERISVVGDFNGWHGFRHPMRSRGGSGVWELFIPGLQQGDNYKFEIRNAHSGDVFGKTDPYARSMELRPQTASRVFDSQYQWRDGEWLQQRAQFAWHREPVSIYEVHLGSWQRNDAGGFLDYREIAHRLVEYVKWMGYTHVELLPVSEHPLDESWGYQTSGYYAPTSRFGSPDDFRYLVDHCHLHGIGVFLDWVPAHFPRDFFALARFDGTALYEHADPRLGEHRDWGTYIFNFGRNEVRNFLIANALYWLKEFHIDGLRVDAVASMLYLDYSRNEGDWLPNEHGGRENLDAIRFLQQLNHEVHSQHPGALVMAEESTSWPMVSRPTWMGGLGFSMKWNMGWMNDTLDYFSKDPVYRPFHHNQLTFSQMYAYSENFILPFSHDEVVHLKGSLSGKMPGDDWQKMANLRLLLSYQWLHPGKKLLFMGCDFGQWTEWNDSTGLPWHLCDAPNHRGVMQLVRQLNRLYRSEPALHQRDFEQQGFSWIDCHDYNQSVLSFARHGDEESLVCVFNFTPVPRQRYRIGLPGDGDYVEVFNSDSDWYGGSNLGNQGALRVDPHPWMGQPVSASLTLPPLACVVFKRTRAGTEQEQPARVSR</sequence>
<keyword evidence="7 10" id="KW-0808">Transferase</keyword>
<comment type="catalytic activity">
    <reaction evidence="1 10">
        <text>Transfers a segment of a (1-&gt;4)-alpha-D-glucan chain to a primary hydroxy group in a similar glucan chain.</text>
        <dbReference type="EC" id="2.4.1.18"/>
    </reaction>
</comment>
<comment type="pathway">
    <text evidence="3 10">Glycan biosynthesis; glycogen biosynthesis.</text>
</comment>
<evidence type="ECO:0000256" key="3">
    <source>
        <dbReference type="ARBA" id="ARBA00004964"/>
    </source>
</evidence>
<dbReference type="SUPFAM" id="SSF81296">
    <property type="entry name" value="E set domains"/>
    <property type="match status" value="2"/>
</dbReference>
<comment type="similarity">
    <text evidence="4 10">Belongs to the glycosyl hydrolase 13 family. GlgB subfamily.</text>
</comment>
<dbReference type="InterPro" id="IPR037439">
    <property type="entry name" value="Branching_enzy"/>
</dbReference>
<dbReference type="NCBIfam" id="NF008967">
    <property type="entry name" value="PRK12313.1"/>
    <property type="match status" value="1"/>
</dbReference>
<dbReference type="Pfam" id="PF00128">
    <property type="entry name" value="Alpha-amylase"/>
    <property type="match status" value="1"/>
</dbReference>
<organism evidence="13 14">
    <name type="scientific">Thiopseudomonas denitrificans</name>
    <dbReference type="NCBI Taxonomy" id="1501432"/>
    <lineage>
        <taxon>Bacteria</taxon>
        <taxon>Pseudomonadati</taxon>
        <taxon>Pseudomonadota</taxon>
        <taxon>Gammaproteobacteria</taxon>
        <taxon>Pseudomonadales</taxon>
        <taxon>Pseudomonadaceae</taxon>
        <taxon>Thiopseudomonas</taxon>
    </lineage>
</organism>
<evidence type="ECO:0000313" key="13">
    <source>
        <dbReference type="EMBL" id="TDQ38438.1"/>
    </source>
</evidence>
<evidence type="ECO:0000256" key="9">
    <source>
        <dbReference type="ARBA" id="ARBA00023277"/>
    </source>
</evidence>
<keyword evidence="5 10" id="KW-0321">Glycogen metabolism</keyword>
<dbReference type="SMART" id="SM00642">
    <property type="entry name" value="Aamy"/>
    <property type="match status" value="1"/>
</dbReference>
<feature type="active site" description="Proton donor" evidence="10 11">
    <location>
        <position position="455"/>
    </location>
</feature>
<name>A0A4R6TX36_9GAMM</name>
<dbReference type="GO" id="GO:0043169">
    <property type="term" value="F:cation binding"/>
    <property type="evidence" value="ECO:0007669"/>
    <property type="project" value="InterPro"/>
</dbReference>
<dbReference type="InterPro" id="IPR006047">
    <property type="entry name" value="GH13_cat_dom"/>
</dbReference>
<dbReference type="GO" id="GO:0005978">
    <property type="term" value="P:glycogen biosynthetic process"/>
    <property type="evidence" value="ECO:0007669"/>
    <property type="project" value="UniProtKB-UniRule"/>
</dbReference>
<evidence type="ECO:0000256" key="11">
    <source>
        <dbReference type="PIRSR" id="PIRSR000463-1"/>
    </source>
</evidence>
<dbReference type="Gene3D" id="3.20.20.80">
    <property type="entry name" value="Glycosidases"/>
    <property type="match status" value="1"/>
</dbReference>
<dbReference type="FunFam" id="3.20.20.80:FF:000003">
    <property type="entry name" value="1,4-alpha-glucan branching enzyme GlgB"/>
    <property type="match status" value="1"/>
</dbReference>
<evidence type="ECO:0000256" key="6">
    <source>
        <dbReference type="ARBA" id="ARBA00022676"/>
    </source>
</evidence>
<dbReference type="FunFam" id="2.60.40.10:FF:000169">
    <property type="entry name" value="1,4-alpha-glucan branching enzyme GlgB"/>
    <property type="match status" value="1"/>
</dbReference>
<feature type="active site" description="Nucleophile" evidence="10 11">
    <location>
        <position position="402"/>
    </location>
</feature>
<dbReference type="EMBL" id="SNYK01000004">
    <property type="protein sequence ID" value="TDQ38438.1"/>
    <property type="molecule type" value="Genomic_DNA"/>
</dbReference>
<comment type="caution">
    <text evidence="13">The sequence shown here is derived from an EMBL/GenBank/DDBJ whole genome shotgun (WGS) entry which is preliminary data.</text>
</comment>
<feature type="domain" description="Glycosyl hydrolase family 13 catalytic" evidence="12">
    <location>
        <begin position="245"/>
        <end position="692"/>
    </location>
</feature>
<dbReference type="EC" id="2.4.1.18" evidence="10"/>
<dbReference type="InterPro" id="IPR006048">
    <property type="entry name" value="A-amylase/branching_C"/>
</dbReference>
<dbReference type="CDD" id="cd11322">
    <property type="entry name" value="AmyAc_Glg_BE"/>
    <property type="match status" value="1"/>
</dbReference>
<dbReference type="GO" id="GO:0004553">
    <property type="term" value="F:hydrolase activity, hydrolyzing O-glycosyl compounds"/>
    <property type="evidence" value="ECO:0007669"/>
    <property type="project" value="InterPro"/>
</dbReference>
<evidence type="ECO:0000256" key="7">
    <source>
        <dbReference type="ARBA" id="ARBA00022679"/>
    </source>
</evidence>
<dbReference type="GO" id="GO:0003844">
    <property type="term" value="F:1,4-alpha-glucan branching enzyme activity"/>
    <property type="evidence" value="ECO:0007669"/>
    <property type="project" value="UniProtKB-UniRule"/>
</dbReference>
<protein>
    <recommendedName>
        <fullName evidence="10">1,4-alpha-glucan branching enzyme GlgB</fullName>
        <ecNumber evidence="10">2.4.1.18</ecNumber>
    </recommendedName>
    <alternativeName>
        <fullName evidence="10">1,4-alpha-D-glucan:1,4-alpha-D-glucan 6-glucosyl-transferase</fullName>
    </alternativeName>
    <alternativeName>
        <fullName evidence="10">Alpha-(1-&gt;4)-glucan branching enzyme</fullName>
    </alternativeName>
    <alternativeName>
        <fullName evidence="10">Glycogen branching enzyme</fullName>
        <shortName evidence="10">BE</shortName>
    </alternativeName>
</protein>
<dbReference type="RefSeq" id="WP_101496161.1">
    <property type="nucleotide sequence ID" value="NZ_LNJZ01000005.1"/>
</dbReference>
<dbReference type="Gene3D" id="2.60.40.10">
    <property type="entry name" value="Immunoglobulins"/>
    <property type="match status" value="2"/>
</dbReference>
<gene>
    <name evidence="10" type="primary">glgB</name>
    <name evidence="13" type="ORF">DFQ45_10411</name>
</gene>
<dbReference type="InterPro" id="IPR013783">
    <property type="entry name" value="Ig-like_fold"/>
</dbReference>
<keyword evidence="8 10" id="KW-0320">Glycogen biosynthesis</keyword>
<dbReference type="InterPro" id="IPR006407">
    <property type="entry name" value="GlgB"/>
</dbReference>
<dbReference type="InterPro" id="IPR004193">
    <property type="entry name" value="Glyco_hydro_13_N"/>
</dbReference>
<dbReference type="Gene3D" id="2.60.40.1180">
    <property type="entry name" value="Golgi alpha-mannosidase II"/>
    <property type="match status" value="1"/>
</dbReference>
<dbReference type="Proteomes" id="UP000294575">
    <property type="component" value="Unassembled WGS sequence"/>
</dbReference>
<dbReference type="OrthoDB" id="9800174at2"/>
<evidence type="ECO:0000256" key="1">
    <source>
        <dbReference type="ARBA" id="ARBA00000826"/>
    </source>
</evidence>
<dbReference type="InterPro" id="IPR013780">
    <property type="entry name" value="Glyco_hydro_b"/>
</dbReference>
<dbReference type="CDD" id="cd02855">
    <property type="entry name" value="E_set_GBE_prok_N"/>
    <property type="match status" value="1"/>
</dbReference>
<dbReference type="HAMAP" id="MF_00685">
    <property type="entry name" value="GlgB"/>
    <property type="match status" value="1"/>
</dbReference>
<comment type="subunit">
    <text evidence="10">Monomer.</text>
</comment>
<dbReference type="InterPro" id="IPR054169">
    <property type="entry name" value="GlgB_N"/>
</dbReference>
<keyword evidence="14" id="KW-1185">Reference proteome</keyword>
<comment type="function">
    <text evidence="2 10">Catalyzes the formation of the alpha-1,6-glucosidic linkages in glycogen by scission of a 1,4-alpha-linked oligosaccharide from growing alpha-1,4-glucan chains and the subsequent attachment of the oligosaccharide to the alpha-1,6 position.</text>
</comment>
<dbReference type="FunFam" id="2.60.40.1180:FF:000002">
    <property type="entry name" value="1,4-alpha-glucan branching enzyme GlgB"/>
    <property type="match status" value="1"/>
</dbReference>
<evidence type="ECO:0000256" key="4">
    <source>
        <dbReference type="ARBA" id="ARBA00009000"/>
    </source>
</evidence>
<keyword evidence="6 10" id="KW-0328">Glycosyltransferase</keyword>
<dbReference type="UniPathway" id="UPA00164"/>
<dbReference type="InterPro" id="IPR017853">
    <property type="entry name" value="GH"/>
</dbReference>
<dbReference type="Pfam" id="PF22019">
    <property type="entry name" value="GlgB_N"/>
    <property type="match status" value="1"/>
</dbReference>
<accession>A0A4R6TX36</accession>
<dbReference type="PANTHER" id="PTHR43651">
    <property type="entry name" value="1,4-ALPHA-GLUCAN-BRANCHING ENZYME"/>
    <property type="match status" value="1"/>
</dbReference>
<dbReference type="SUPFAM" id="SSF51445">
    <property type="entry name" value="(Trans)glycosidases"/>
    <property type="match status" value="1"/>
</dbReference>
<evidence type="ECO:0000256" key="8">
    <source>
        <dbReference type="ARBA" id="ARBA00023056"/>
    </source>
</evidence>
<dbReference type="GO" id="GO:0005829">
    <property type="term" value="C:cytosol"/>
    <property type="evidence" value="ECO:0007669"/>
    <property type="project" value="TreeGrafter"/>
</dbReference>
<dbReference type="AlphaFoldDB" id="A0A4R6TX36"/>
<evidence type="ECO:0000256" key="10">
    <source>
        <dbReference type="HAMAP-Rule" id="MF_00685"/>
    </source>
</evidence>
<proteinExistence type="inferred from homology"/>
<dbReference type="SUPFAM" id="SSF51011">
    <property type="entry name" value="Glycosyl hydrolase domain"/>
    <property type="match status" value="1"/>
</dbReference>
<dbReference type="Pfam" id="PF02806">
    <property type="entry name" value="Alpha-amylase_C"/>
    <property type="match status" value="1"/>
</dbReference>